<dbReference type="GO" id="GO:0046872">
    <property type="term" value="F:metal ion binding"/>
    <property type="evidence" value="ECO:0007669"/>
    <property type="project" value="UniProtKB-KW"/>
</dbReference>
<accession>A0A7M2YUL9</accession>
<comment type="caution">
    <text evidence="6">The sequence shown here is derived from an EMBL/GenBank/DDBJ whole genome shotgun (WGS) entry which is preliminary data.</text>
</comment>
<dbReference type="GO" id="GO:0006826">
    <property type="term" value="P:iron ion transport"/>
    <property type="evidence" value="ECO:0007669"/>
    <property type="project" value="UniProtKB-KW"/>
</dbReference>
<organism evidence="6 7">
    <name type="scientific">Gaiella occulta</name>
    <dbReference type="NCBI Taxonomy" id="1002870"/>
    <lineage>
        <taxon>Bacteria</taxon>
        <taxon>Bacillati</taxon>
        <taxon>Actinomycetota</taxon>
        <taxon>Thermoleophilia</taxon>
        <taxon>Gaiellales</taxon>
        <taxon>Gaiellaceae</taxon>
        <taxon>Gaiella</taxon>
    </lineage>
</organism>
<feature type="binding site" evidence="4">
    <location>
        <position position="220"/>
    </location>
    <ligand>
        <name>Fe cation</name>
        <dbReference type="ChEBI" id="CHEBI:24875"/>
    </ligand>
</feature>
<proteinExistence type="inferred from homology"/>
<evidence type="ECO:0000256" key="3">
    <source>
        <dbReference type="ARBA" id="ARBA00022729"/>
    </source>
</evidence>
<feature type="signal peptide" evidence="5">
    <location>
        <begin position="1"/>
        <end position="17"/>
    </location>
</feature>
<dbReference type="AlphaFoldDB" id="A0A7M2YUL9"/>
<reference evidence="6 7" key="1">
    <citation type="submission" date="2018-07" db="EMBL/GenBank/DDBJ databases">
        <title>High-quality-draft genome sequence of Gaiella occulta.</title>
        <authorList>
            <person name="Severino R."/>
            <person name="Froufe H.J.C."/>
            <person name="Rainey F.A."/>
            <person name="Barroso C."/>
            <person name="Albuquerque L."/>
            <person name="Lobo-Da-Cunha A."/>
            <person name="Da Costa M.S."/>
            <person name="Egas C."/>
        </authorList>
    </citation>
    <scope>NUCLEOTIDE SEQUENCE [LARGE SCALE GENOMIC DNA]</scope>
    <source>
        <strain evidence="6 7">F2-233</strain>
    </source>
</reference>
<keyword evidence="2" id="KW-0406">Ion transport</keyword>
<dbReference type="PANTHER" id="PTHR30006">
    <property type="entry name" value="THIAMINE-BINDING PERIPLASMIC PROTEIN-RELATED"/>
    <property type="match status" value="1"/>
</dbReference>
<protein>
    <submittedName>
        <fullName evidence="6">ABC-type Fe3+ transport system periplasmic component</fullName>
    </submittedName>
</protein>
<keyword evidence="7" id="KW-1185">Reference proteome</keyword>
<evidence type="ECO:0000256" key="1">
    <source>
        <dbReference type="ARBA" id="ARBA00008520"/>
    </source>
</evidence>
<evidence type="ECO:0000256" key="4">
    <source>
        <dbReference type="PIRSR" id="PIRSR002825-1"/>
    </source>
</evidence>
<keyword evidence="2" id="KW-0410">Iron transport</keyword>
<evidence type="ECO:0000313" key="7">
    <source>
        <dbReference type="Proteomes" id="UP000254134"/>
    </source>
</evidence>
<dbReference type="OrthoDB" id="9769567at2"/>
<sequence length="336" mass="35938">MKIWMGLVALSAVVAIAAGCGGNSSQSGPLTVYSGREEELVKPLLEQFERTAGIKVDVRYGDSAELAATIAEEGGNSPADVFFAQDPGSLGAVEAQLAELPQATLDRVAERFRDSGGRWVGTSGRARVIAYNTDALGEEQVPDSVFDLTDPVWKGKIGIAPTNASFQAFVTAMRLSAGDEKTRQWLVDLKRNDPKTYEKNTPIVEAVAAGEIEIGLVNHYYLYLVKAERPDAPVANHFLAPGDPGALVSVAGVGVLATSDRQDDARKLVDFLLSDDGQRFYGESAEEAEYPLVAGIPARNGLPPLDRLEGPNVDLGSFGGELEKTLELLRRTGYLS</sequence>
<feature type="chain" id="PRO_5029560206" evidence="5">
    <location>
        <begin position="18"/>
        <end position="336"/>
    </location>
</feature>
<evidence type="ECO:0000256" key="5">
    <source>
        <dbReference type="SAM" id="SignalP"/>
    </source>
</evidence>
<dbReference type="InterPro" id="IPR026045">
    <property type="entry name" value="Ferric-bd"/>
</dbReference>
<dbReference type="PANTHER" id="PTHR30006:SF15">
    <property type="entry name" value="IRON-UTILIZATION PERIPLASMIC PROTEIN"/>
    <property type="match status" value="1"/>
</dbReference>
<name>A0A7M2YUL9_9ACTN</name>
<dbReference type="SUPFAM" id="SSF53850">
    <property type="entry name" value="Periplasmic binding protein-like II"/>
    <property type="match status" value="1"/>
</dbReference>
<dbReference type="GO" id="GO:0030288">
    <property type="term" value="C:outer membrane-bounded periplasmic space"/>
    <property type="evidence" value="ECO:0007669"/>
    <property type="project" value="TreeGrafter"/>
</dbReference>
<keyword evidence="4" id="KW-0408">Iron</keyword>
<dbReference type="PROSITE" id="PS51257">
    <property type="entry name" value="PROKAR_LIPOPROTEIN"/>
    <property type="match status" value="1"/>
</dbReference>
<keyword evidence="4" id="KW-0479">Metal-binding</keyword>
<comment type="similarity">
    <text evidence="1">Belongs to the bacterial solute-binding protein 1 family.</text>
</comment>
<dbReference type="EMBL" id="QQZY01000006">
    <property type="protein sequence ID" value="RDI73832.1"/>
    <property type="molecule type" value="Genomic_DNA"/>
</dbReference>
<dbReference type="RefSeq" id="WP_114796810.1">
    <property type="nucleotide sequence ID" value="NZ_QQZY01000006.1"/>
</dbReference>
<dbReference type="PIRSF" id="PIRSF002825">
    <property type="entry name" value="CfbpA"/>
    <property type="match status" value="1"/>
</dbReference>
<dbReference type="Proteomes" id="UP000254134">
    <property type="component" value="Unassembled WGS sequence"/>
</dbReference>
<gene>
    <name evidence="6" type="ORF">Gocc_2396</name>
</gene>
<reference evidence="7" key="2">
    <citation type="journal article" date="2019" name="MicrobiologyOpen">
        <title>High-quality draft genome sequence of Gaiella occulta isolated from a 150 meter deep mineral water borehole and comparison with the genome sequences of other deep-branching lineages of the phylum Actinobacteria.</title>
        <authorList>
            <person name="Severino R."/>
            <person name="Froufe H.J.C."/>
            <person name="Barroso C."/>
            <person name="Albuquerque L."/>
            <person name="Lobo-da-Cunha A."/>
            <person name="da Costa M.S."/>
            <person name="Egas C."/>
        </authorList>
    </citation>
    <scope>NUCLEOTIDE SEQUENCE [LARGE SCALE GENOMIC DNA]</scope>
    <source>
        <strain evidence="7">F2-233</strain>
    </source>
</reference>
<keyword evidence="3 5" id="KW-0732">Signal</keyword>
<keyword evidence="2" id="KW-0813">Transport</keyword>
<dbReference type="CDD" id="cd13543">
    <property type="entry name" value="PBP2_Fbp"/>
    <property type="match status" value="1"/>
</dbReference>
<dbReference type="Pfam" id="PF13343">
    <property type="entry name" value="SBP_bac_6"/>
    <property type="match status" value="1"/>
</dbReference>
<evidence type="ECO:0000256" key="2">
    <source>
        <dbReference type="ARBA" id="ARBA00022496"/>
    </source>
</evidence>
<evidence type="ECO:0000313" key="6">
    <source>
        <dbReference type="EMBL" id="RDI73832.1"/>
    </source>
</evidence>
<dbReference type="Gene3D" id="3.40.190.10">
    <property type="entry name" value="Periplasmic binding protein-like II"/>
    <property type="match status" value="2"/>
</dbReference>
<feature type="binding site" evidence="4">
    <location>
        <position position="221"/>
    </location>
    <ligand>
        <name>Fe cation</name>
        <dbReference type="ChEBI" id="CHEBI:24875"/>
    </ligand>
</feature>